<dbReference type="Pfam" id="PF00440">
    <property type="entry name" value="TetR_N"/>
    <property type="match status" value="1"/>
</dbReference>
<reference evidence="6 7" key="1">
    <citation type="submission" date="2018-08" db="EMBL/GenBank/DDBJ databases">
        <title>Genomic Encyclopedia of Archaeal and Bacterial Type Strains, Phase II (KMG-II): from individual species to whole genera.</title>
        <authorList>
            <person name="Goeker M."/>
        </authorList>
    </citation>
    <scope>NUCLEOTIDE SEQUENCE [LARGE SCALE GENOMIC DNA]</scope>
    <source>
        <strain evidence="6 7">DSM 45791</strain>
    </source>
</reference>
<dbReference type="InterPro" id="IPR036271">
    <property type="entry name" value="Tet_transcr_reg_TetR-rel_C_sf"/>
</dbReference>
<sequence length="193" mass="21249">MPRAARKAQMLAVAEEVFAERGYLAASMDEIAERVGVSKPMLYEYFGSKEGLLVGCIDKARTELREATEQAVIGAADSPESMLRLGVLAFFRFIAERRQSYGLLRHEAAVTVPSAVEEIEAIRRQQTDLMIGWMGMALPGADLLELEAAAEILVGSCERLAQWCERRPEVTPERATDLLMTAVWTGLSSRAGN</sequence>
<proteinExistence type="predicted"/>
<dbReference type="GO" id="GO:0000976">
    <property type="term" value="F:transcription cis-regulatory region binding"/>
    <property type="evidence" value="ECO:0007669"/>
    <property type="project" value="TreeGrafter"/>
</dbReference>
<dbReference type="AlphaFoldDB" id="A0A3E0H593"/>
<dbReference type="SUPFAM" id="SSF46689">
    <property type="entry name" value="Homeodomain-like"/>
    <property type="match status" value="1"/>
</dbReference>
<dbReference type="PRINTS" id="PR00455">
    <property type="entry name" value="HTHTETR"/>
</dbReference>
<dbReference type="RefSeq" id="WP_116179113.1">
    <property type="nucleotide sequence ID" value="NZ_CP144375.1"/>
</dbReference>
<dbReference type="GO" id="GO:0003700">
    <property type="term" value="F:DNA-binding transcription factor activity"/>
    <property type="evidence" value="ECO:0007669"/>
    <property type="project" value="TreeGrafter"/>
</dbReference>
<dbReference type="Gene3D" id="1.10.357.10">
    <property type="entry name" value="Tetracycline Repressor, domain 2"/>
    <property type="match status" value="1"/>
</dbReference>
<feature type="DNA-binding region" description="H-T-H motif" evidence="4">
    <location>
        <begin position="27"/>
        <end position="46"/>
    </location>
</feature>
<feature type="domain" description="HTH tetR-type" evidence="5">
    <location>
        <begin position="4"/>
        <end position="64"/>
    </location>
</feature>
<dbReference type="Proteomes" id="UP000256269">
    <property type="component" value="Unassembled WGS sequence"/>
</dbReference>
<dbReference type="InterPro" id="IPR009057">
    <property type="entry name" value="Homeodomain-like_sf"/>
</dbReference>
<keyword evidence="3" id="KW-0804">Transcription</keyword>
<accession>A0A3E0H593</accession>
<protein>
    <submittedName>
        <fullName evidence="6">AcrR family transcriptional regulator</fullName>
    </submittedName>
</protein>
<dbReference type="Pfam" id="PF21943">
    <property type="entry name" value="TetR_C_46"/>
    <property type="match status" value="1"/>
</dbReference>
<dbReference type="OrthoDB" id="3767959at2"/>
<evidence type="ECO:0000256" key="3">
    <source>
        <dbReference type="ARBA" id="ARBA00023163"/>
    </source>
</evidence>
<name>A0A3E0H593_9PSEU</name>
<dbReference type="PROSITE" id="PS01081">
    <property type="entry name" value="HTH_TETR_1"/>
    <property type="match status" value="1"/>
</dbReference>
<organism evidence="6 7">
    <name type="scientific">Kutzneria buriramensis</name>
    <dbReference type="NCBI Taxonomy" id="1045776"/>
    <lineage>
        <taxon>Bacteria</taxon>
        <taxon>Bacillati</taxon>
        <taxon>Actinomycetota</taxon>
        <taxon>Actinomycetes</taxon>
        <taxon>Pseudonocardiales</taxon>
        <taxon>Pseudonocardiaceae</taxon>
        <taxon>Kutzneria</taxon>
    </lineage>
</organism>
<keyword evidence="1" id="KW-0805">Transcription regulation</keyword>
<dbReference type="InterPro" id="IPR023772">
    <property type="entry name" value="DNA-bd_HTH_TetR-type_CS"/>
</dbReference>
<gene>
    <name evidence="6" type="ORF">BCF44_114302</name>
</gene>
<dbReference type="InterPro" id="IPR050109">
    <property type="entry name" value="HTH-type_TetR-like_transc_reg"/>
</dbReference>
<dbReference type="SUPFAM" id="SSF48498">
    <property type="entry name" value="Tetracyclin repressor-like, C-terminal domain"/>
    <property type="match status" value="1"/>
</dbReference>
<keyword evidence="7" id="KW-1185">Reference proteome</keyword>
<dbReference type="InterPro" id="IPR001647">
    <property type="entry name" value="HTH_TetR"/>
</dbReference>
<dbReference type="FunFam" id="1.10.10.60:FF:000141">
    <property type="entry name" value="TetR family transcriptional regulator"/>
    <property type="match status" value="1"/>
</dbReference>
<dbReference type="GO" id="GO:0045892">
    <property type="term" value="P:negative regulation of DNA-templated transcription"/>
    <property type="evidence" value="ECO:0007669"/>
    <property type="project" value="UniProtKB-ARBA"/>
</dbReference>
<comment type="caution">
    <text evidence="6">The sequence shown here is derived from an EMBL/GenBank/DDBJ whole genome shotgun (WGS) entry which is preliminary data.</text>
</comment>
<evidence type="ECO:0000256" key="4">
    <source>
        <dbReference type="PROSITE-ProRule" id="PRU00335"/>
    </source>
</evidence>
<dbReference type="PANTHER" id="PTHR30055">
    <property type="entry name" value="HTH-TYPE TRANSCRIPTIONAL REGULATOR RUTR"/>
    <property type="match status" value="1"/>
</dbReference>
<evidence type="ECO:0000259" key="5">
    <source>
        <dbReference type="PROSITE" id="PS50977"/>
    </source>
</evidence>
<dbReference type="PANTHER" id="PTHR30055:SF158">
    <property type="entry name" value="POSSIBLE TRANSCRIPTIONAL REGULATORY PROTEIN (PROBABLY TETR-FAMILY)"/>
    <property type="match status" value="1"/>
</dbReference>
<evidence type="ECO:0000313" key="6">
    <source>
        <dbReference type="EMBL" id="REH38276.1"/>
    </source>
</evidence>
<evidence type="ECO:0000256" key="1">
    <source>
        <dbReference type="ARBA" id="ARBA00023015"/>
    </source>
</evidence>
<dbReference type="InterPro" id="IPR054129">
    <property type="entry name" value="DesT_TetR_C"/>
</dbReference>
<evidence type="ECO:0000256" key="2">
    <source>
        <dbReference type="ARBA" id="ARBA00023125"/>
    </source>
</evidence>
<keyword evidence="2 4" id="KW-0238">DNA-binding</keyword>
<dbReference type="PROSITE" id="PS50977">
    <property type="entry name" value="HTH_TETR_2"/>
    <property type="match status" value="1"/>
</dbReference>
<evidence type="ECO:0000313" key="7">
    <source>
        <dbReference type="Proteomes" id="UP000256269"/>
    </source>
</evidence>
<dbReference type="EMBL" id="QUNO01000014">
    <property type="protein sequence ID" value="REH38276.1"/>
    <property type="molecule type" value="Genomic_DNA"/>
</dbReference>